<dbReference type="PANTHER" id="PTHR33336">
    <property type="entry name" value="QUINOL MONOOXYGENASE YGIN-RELATED"/>
    <property type="match status" value="1"/>
</dbReference>
<keyword evidence="3" id="KW-1185">Reference proteome</keyword>
<dbReference type="InterPro" id="IPR007138">
    <property type="entry name" value="ABM_dom"/>
</dbReference>
<dbReference type="Pfam" id="PF03992">
    <property type="entry name" value="ABM"/>
    <property type="match status" value="1"/>
</dbReference>
<evidence type="ECO:0000313" key="3">
    <source>
        <dbReference type="Proteomes" id="UP000095759"/>
    </source>
</evidence>
<dbReference type="AlphaFoldDB" id="A0A1E5PH65"/>
<dbReference type="EMBL" id="MEHJ01000001">
    <property type="protein sequence ID" value="OEJ28900.1"/>
    <property type="molecule type" value="Genomic_DNA"/>
</dbReference>
<keyword evidence="2" id="KW-0503">Monooxygenase</keyword>
<evidence type="ECO:0000259" key="1">
    <source>
        <dbReference type="PROSITE" id="PS51725"/>
    </source>
</evidence>
<dbReference type="InterPro" id="IPR050744">
    <property type="entry name" value="AI-2_Isomerase_LsrG"/>
</dbReference>
<gene>
    <name evidence="2" type="ORF">AS594_35240</name>
</gene>
<reference evidence="2 3" key="1">
    <citation type="submission" date="2016-08" db="EMBL/GenBank/DDBJ databases">
        <title>Complete genome sequence of Streptomyces agglomeratus strain 6-3-2, a novel anti-MRSA actinomycete isolated from Wuli of Tebit, China.</title>
        <authorList>
            <person name="Chen X."/>
        </authorList>
    </citation>
    <scope>NUCLEOTIDE SEQUENCE [LARGE SCALE GENOMIC DNA]</scope>
    <source>
        <strain evidence="2 3">6-3-2</strain>
    </source>
</reference>
<keyword evidence="2" id="KW-0560">Oxidoreductase</keyword>
<dbReference type="Gene3D" id="3.30.70.100">
    <property type="match status" value="1"/>
</dbReference>
<protein>
    <submittedName>
        <fullName evidence="2">Antibiotic biosynthesis monooxygenase</fullName>
    </submittedName>
</protein>
<dbReference type="RefSeq" id="WP_069935752.1">
    <property type="nucleotide sequence ID" value="NZ_MEHJ01000001.1"/>
</dbReference>
<proteinExistence type="predicted"/>
<accession>A0A1E5PH65</accession>
<comment type="caution">
    <text evidence="2">The sequence shown here is derived from an EMBL/GenBank/DDBJ whole genome shotgun (WGS) entry which is preliminary data.</text>
</comment>
<evidence type="ECO:0000313" key="2">
    <source>
        <dbReference type="EMBL" id="OEJ28900.1"/>
    </source>
</evidence>
<feature type="domain" description="ABM" evidence="1">
    <location>
        <begin position="5"/>
        <end position="93"/>
    </location>
</feature>
<name>A0A1E5PH65_9ACTN</name>
<organism evidence="2 3">
    <name type="scientific">Streptomyces agglomeratus</name>
    <dbReference type="NCBI Taxonomy" id="285458"/>
    <lineage>
        <taxon>Bacteria</taxon>
        <taxon>Bacillati</taxon>
        <taxon>Actinomycetota</taxon>
        <taxon>Actinomycetes</taxon>
        <taxon>Kitasatosporales</taxon>
        <taxon>Streptomycetaceae</taxon>
        <taxon>Streptomyces</taxon>
    </lineage>
</organism>
<dbReference type="OrthoDB" id="5080511at2"/>
<sequence>MTQPFALVGTARPKPERAEELKQLLLSFVEPTRQESGCLEYHFHEDRNDPGVFVFYEAWRSQADLDAHLALPHMQAFWERRMDYLETDLDVRFLSIHSPYRSVGRTGARPLAPQ</sequence>
<dbReference type="SUPFAM" id="SSF54909">
    <property type="entry name" value="Dimeric alpha+beta barrel"/>
    <property type="match status" value="1"/>
</dbReference>
<dbReference type="Proteomes" id="UP000095759">
    <property type="component" value="Unassembled WGS sequence"/>
</dbReference>
<dbReference type="InterPro" id="IPR011008">
    <property type="entry name" value="Dimeric_a/b-barrel"/>
</dbReference>
<dbReference type="GO" id="GO:0004497">
    <property type="term" value="F:monooxygenase activity"/>
    <property type="evidence" value="ECO:0007669"/>
    <property type="project" value="UniProtKB-KW"/>
</dbReference>
<dbReference type="PANTHER" id="PTHR33336:SF3">
    <property type="entry name" value="ABM DOMAIN-CONTAINING PROTEIN"/>
    <property type="match status" value="1"/>
</dbReference>
<dbReference type="PROSITE" id="PS51725">
    <property type="entry name" value="ABM"/>
    <property type="match status" value="1"/>
</dbReference>